<feature type="transmembrane region" description="Helical" evidence="6">
    <location>
        <begin position="212"/>
        <end position="233"/>
    </location>
</feature>
<feature type="transmembrane region" description="Helical" evidence="6">
    <location>
        <begin position="254"/>
        <end position="278"/>
    </location>
</feature>
<evidence type="ECO:0000313" key="8">
    <source>
        <dbReference type="EMBL" id="QSE92153.1"/>
    </source>
</evidence>
<keyword evidence="9" id="KW-1185">Reference proteome</keyword>
<feature type="transmembrane region" description="Helical" evidence="6">
    <location>
        <begin position="96"/>
        <end position="118"/>
    </location>
</feature>
<dbReference type="Proteomes" id="UP000662986">
    <property type="component" value="Chromosome"/>
</dbReference>
<dbReference type="Pfam" id="PF00324">
    <property type="entry name" value="AA_permease"/>
    <property type="match status" value="1"/>
</dbReference>
<organism evidence="8 9">
    <name type="scientific">Rhodococcus pseudokoreensis</name>
    <dbReference type="NCBI Taxonomy" id="2811421"/>
    <lineage>
        <taxon>Bacteria</taxon>
        <taxon>Bacillati</taxon>
        <taxon>Actinomycetota</taxon>
        <taxon>Actinomycetes</taxon>
        <taxon>Mycobacteriales</taxon>
        <taxon>Nocardiaceae</taxon>
        <taxon>Rhodococcus</taxon>
    </lineage>
</organism>
<feature type="transmembrane region" description="Helical" evidence="6">
    <location>
        <begin position="125"/>
        <end position="143"/>
    </location>
</feature>
<feature type="transmembrane region" description="Helical" evidence="6">
    <location>
        <begin position="389"/>
        <end position="409"/>
    </location>
</feature>
<feature type="transmembrane region" description="Helical" evidence="6">
    <location>
        <begin position="421"/>
        <end position="443"/>
    </location>
</feature>
<dbReference type="InterPro" id="IPR050367">
    <property type="entry name" value="APC_superfamily"/>
</dbReference>
<evidence type="ECO:0000256" key="3">
    <source>
        <dbReference type="ARBA" id="ARBA00022989"/>
    </source>
</evidence>
<evidence type="ECO:0000256" key="4">
    <source>
        <dbReference type="ARBA" id="ARBA00023136"/>
    </source>
</evidence>
<evidence type="ECO:0000259" key="7">
    <source>
        <dbReference type="Pfam" id="PF00324"/>
    </source>
</evidence>
<feature type="transmembrane region" description="Helical" evidence="6">
    <location>
        <begin position="455"/>
        <end position="477"/>
    </location>
</feature>
<feature type="transmembrane region" description="Helical" evidence="6">
    <location>
        <begin position="36"/>
        <end position="57"/>
    </location>
</feature>
<accession>A0A974W6F5</accession>
<feature type="transmembrane region" description="Helical" evidence="6">
    <location>
        <begin position="357"/>
        <end position="377"/>
    </location>
</feature>
<dbReference type="InterPro" id="IPR004841">
    <property type="entry name" value="AA-permease/SLC12A_dom"/>
</dbReference>
<evidence type="ECO:0000256" key="6">
    <source>
        <dbReference type="SAM" id="Phobius"/>
    </source>
</evidence>
<evidence type="ECO:0000256" key="2">
    <source>
        <dbReference type="ARBA" id="ARBA00022692"/>
    </source>
</evidence>
<name>A0A974W6F5_9NOCA</name>
<feature type="transmembrane region" description="Helical" evidence="6">
    <location>
        <begin position="64"/>
        <end position="84"/>
    </location>
</feature>
<feature type="region of interest" description="Disordered" evidence="5">
    <location>
        <begin position="1"/>
        <end position="30"/>
    </location>
</feature>
<feature type="transmembrane region" description="Helical" evidence="6">
    <location>
        <begin position="298"/>
        <end position="321"/>
    </location>
</feature>
<evidence type="ECO:0000256" key="5">
    <source>
        <dbReference type="SAM" id="MobiDB-lite"/>
    </source>
</evidence>
<gene>
    <name evidence="8" type="ORF">JWS13_27730</name>
</gene>
<dbReference type="PANTHER" id="PTHR42770:SF16">
    <property type="entry name" value="AMINO ACID PERMEASE"/>
    <property type="match status" value="1"/>
</dbReference>
<protein>
    <submittedName>
        <fullName evidence="8">APC family permease</fullName>
    </submittedName>
</protein>
<evidence type="ECO:0000256" key="1">
    <source>
        <dbReference type="ARBA" id="ARBA00004141"/>
    </source>
</evidence>
<dbReference type="EMBL" id="CP070619">
    <property type="protein sequence ID" value="QSE92153.1"/>
    <property type="molecule type" value="Genomic_DNA"/>
</dbReference>
<reference evidence="8 9" key="2">
    <citation type="journal article" date="2022" name="Arch. Microbiol.">
        <title>Rhodococcus pseudokoreensis sp. nov. isolated from the rhizosphere of young M26 apple rootstocks.</title>
        <authorList>
            <person name="Kampfer P."/>
            <person name="Glaeser S.P."/>
            <person name="Blom J."/>
            <person name="Wolf J."/>
            <person name="Benning S."/>
            <person name="Schloter M."/>
            <person name="Neumann-Schaal M."/>
        </authorList>
    </citation>
    <scope>NUCLEOTIDE SEQUENCE [LARGE SCALE GENOMIC DNA]</scope>
    <source>
        <strain evidence="8 9">R79</strain>
    </source>
</reference>
<keyword evidence="4 6" id="KW-0472">Membrane</keyword>
<feature type="transmembrane region" description="Helical" evidence="6">
    <location>
        <begin position="174"/>
        <end position="192"/>
    </location>
</feature>
<feature type="transmembrane region" description="Helical" evidence="6">
    <location>
        <begin position="149"/>
        <end position="167"/>
    </location>
</feature>
<dbReference type="PIRSF" id="PIRSF006060">
    <property type="entry name" value="AA_transporter"/>
    <property type="match status" value="1"/>
</dbReference>
<feature type="domain" description="Amino acid permease/ SLC12A" evidence="7">
    <location>
        <begin position="61"/>
        <end position="483"/>
    </location>
</feature>
<proteinExistence type="predicted"/>
<dbReference type="PANTHER" id="PTHR42770">
    <property type="entry name" value="AMINO ACID TRANSPORTER-RELATED"/>
    <property type="match status" value="1"/>
</dbReference>
<reference evidence="8 9" key="1">
    <citation type="journal article" date="2021" name="Microbiol. Resour. Announc.">
        <title>Complete Genome Sequences of Two Rhodococcus sp. Strains with Large and Linear Chromosomes, Isolated from Apple Rhizosphere.</title>
        <authorList>
            <person name="Benning S."/>
            <person name="Brugnone N."/>
            <person name="Siani R."/>
            <person name="Kublik S."/>
            <person name="Schloter M."/>
            <person name="Rad V."/>
        </authorList>
    </citation>
    <scope>NUCLEOTIDE SEQUENCE [LARGE SCALE GENOMIC DNA]</scope>
    <source>
        <strain evidence="8 9">R79</strain>
    </source>
</reference>
<feature type="compositionally biased region" description="Polar residues" evidence="5">
    <location>
        <begin position="19"/>
        <end position="30"/>
    </location>
</feature>
<sequence length="507" mass="53351">MQEPPAAPALPSSGAEGTTEPTQPTRLTGNLGTTPLVLGVMAFSAPIVTIAGYMAFAIDFAGEIAPLVYIITTALVLIFAVGFTTMTRRVPRPGAFYAYITVGIGRAFGLGSAFVAALSYTMILVGLYCFTGVTIAEMITLFRGPETQWWIWTLLAWAIVSVLGYFHVEVSAKVLSIVMGFEILLVVVFNFASLGQGGVDGLSVQPFNPSGLSGAGAGIFVALLFTFGNFVGFESTALYRDEVREPVKTIPRATYLAVIFIGIFYSVSCYALISAYGSSSQQVAQDNPAGMFNDALDTFVASNVSMIAAALVATSSIAALISTHNVASRYIFNLAADHAVPRYLAGVHPKHHSPYRASLAVAVIAVVALVTIAGLPVNAPVVYGAMSGLGSMGVMTLMVLVSIAVIAWFARPLNRGTDSIWKTAIAPLISIIAIGTIVVFAMSRFDLVVGGQPGQLTWLLAVPATALAIGIAIALYFRSAKPEYYENLGRAERGDEDTAAGGTKLQV</sequence>
<keyword evidence="2 6" id="KW-0812">Transmembrane</keyword>
<comment type="subcellular location">
    <subcellularLocation>
        <location evidence="1">Membrane</location>
        <topology evidence="1">Multi-pass membrane protein</topology>
    </subcellularLocation>
</comment>
<keyword evidence="3 6" id="KW-1133">Transmembrane helix</keyword>
<evidence type="ECO:0000313" key="9">
    <source>
        <dbReference type="Proteomes" id="UP000662986"/>
    </source>
</evidence>
<dbReference type="Gene3D" id="1.20.1740.10">
    <property type="entry name" value="Amino acid/polyamine transporter I"/>
    <property type="match status" value="1"/>
</dbReference>